<reference evidence="1" key="1">
    <citation type="submission" date="2018-05" db="EMBL/GenBank/DDBJ databases">
        <authorList>
            <person name="Lanie J.A."/>
            <person name="Ng W.-L."/>
            <person name="Kazmierczak K.M."/>
            <person name="Andrzejewski T.M."/>
            <person name="Davidsen T.M."/>
            <person name="Wayne K.J."/>
            <person name="Tettelin H."/>
            <person name="Glass J.I."/>
            <person name="Rusch D."/>
            <person name="Podicherti R."/>
            <person name="Tsui H.-C.T."/>
            <person name="Winkler M.E."/>
        </authorList>
    </citation>
    <scope>NUCLEOTIDE SEQUENCE</scope>
</reference>
<proteinExistence type="predicted"/>
<dbReference type="InterPro" id="IPR028994">
    <property type="entry name" value="Integrin_alpha_N"/>
</dbReference>
<evidence type="ECO:0008006" key="2">
    <source>
        <dbReference type="Google" id="ProtNLM"/>
    </source>
</evidence>
<dbReference type="SUPFAM" id="SSF69318">
    <property type="entry name" value="Integrin alpha N-terminal domain"/>
    <property type="match status" value="1"/>
</dbReference>
<protein>
    <recommendedName>
        <fullName evidence="2">VCBS repeat-containing protein</fullName>
    </recommendedName>
</protein>
<accession>A0A382VUI4</accession>
<name>A0A382VUI4_9ZZZZ</name>
<dbReference type="EMBL" id="UINC01154335">
    <property type="protein sequence ID" value="SVD49561.1"/>
    <property type="molecule type" value="Genomic_DNA"/>
</dbReference>
<gene>
    <name evidence="1" type="ORF">METZ01_LOCUS402415</name>
</gene>
<sequence length="121" mass="13696">MLFAFALILPNPLIALEWVEKDGHRLAKLTVEPSERDGFKLLERRVTRVEFANRLTRQLVAKNRNLANGSGVAIGDVDGDDLPDIYFCGLQVDNKLYRNRGGWRFEDITAESGVACPRQYC</sequence>
<organism evidence="1">
    <name type="scientific">marine metagenome</name>
    <dbReference type="NCBI Taxonomy" id="408172"/>
    <lineage>
        <taxon>unclassified sequences</taxon>
        <taxon>metagenomes</taxon>
        <taxon>ecological metagenomes</taxon>
    </lineage>
</organism>
<feature type="non-terminal residue" evidence="1">
    <location>
        <position position="121"/>
    </location>
</feature>
<evidence type="ECO:0000313" key="1">
    <source>
        <dbReference type="EMBL" id="SVD49561.1"/>
    </source>
</evidence>
<dbReference type="AlphaFoldDB" id="A0A382VUI4"/>